<feature type="domain" description="Luciferase-like" evidence="6">
    <location>
        <begin position="27"/>
        <end position="387"/>
    </location>
</feature>
<comment type="similarity">
    <text evidence="5">Belongs to the NtaA/SnaA/DszA monooxygenase family.</text>
</comment>
<keyword evidence="3 7" id="KW-0560">Oxidoreductase</keyword>
<dbReference type="RefSeq" id="WP_377259941.1">
    <property type="nucleotide sequence ID" value="NZ_JBHMAA010000011.1"/>
</dbReference>
<name>A0ABV6AF15_9HYPH</name>
<dbReference type="PANTHER" id="PTHR30011">
    <property type="entry name" value="ALKANESULFONATE MONOOXYGENASE-RELATED"/>
    <property type="match status" value="1"/>
</dbReference>
<evidence type="ECO:0000256" key="5">
    <source>
        <dbReference type="ARBA" id="ARBA00033748"/>
    </source>
</evidence>
<dbReference type="SUPFAM" id="SSF51679">
    <property type="entry name" value="Bacterial luciferase-like"/>
    <property type="match status" value="1"/>
</dbReference>
<dbReference type="InterPro" id="IPR036661">
    <property type="entry name" value="Luciferase-like_sf"/>
</dbReference>
<dbReference type="CDD" id="cd01095">
    <property type="entry name" value="Nitrilotriacetate_monoxgenase"/>
    <property type="match status" value="1"/>
</dbReference>
<comment type="caution">
    <text evidence="7">The sequence shown here is derived from an EMBL/GenBank/DDBJ whole genome shotgun (WGS) entry which is preliminary data.</text>
</comment>
<dbReference type="Pfam" id="PF00296">
    <property type="entry name" value="Bac_luciferase"/>
    <property type="match status" value="1"/>
</dbReference>
<keyword evidence="4" id="KW-0503">Monooxygenase</keyword>
<dbReference type="PANTHER" id="PTHR30011:SF16">
    <property type="entry name" value="C2H2 FINGER DOMAIN TRANSCRIPTION FACTOR (EUROFUNG)-RELATED"/>
    <property type="match status" value="1"/>
</dbReference>
<evidence type="ECO:0000256" key="2">
    <source>
        <dbReference type="ARBA" id="ARBA00022643"/>
    </source>
</evidence>
<evidence type="ECO:0000256" key="4">
    <source>
        <dbReference type="ARBA" id="ARBA00023033"/>
    </source>
</evidence>
<dbReference type="EMBL" id="JBHMAA010000011">
    <property type="protein sequence ID" value="MFB9949218.1"/>
    <property type="molecule type" value="Genomic_DNA"/>
</dbReference>
<dbReference type="NCBIfam" id="TIGR03860">
    <property type="entry name" value="FMN_nitrolo"/>
    <property type="match status" value="1"/>
</dbReference>
<organism evidence="7 8">
    <name type="scientific">Rhizobium puerariae</name>
    <dbReference type="NCBI Taxonomy" id="1585791"/>
    <lineage>
        <taxon>Bacteria</taxon>
        <taxon>Pseudomonadati</taxon>
        <taxon>Pseudomonadota</taxon>
        <taxon>Alphaproteobacteria</taxon>
        <taxon>Hyphomicrobiales</taxon>
        <taxon>Rhizobiaceae</taxon>
        <taxon>Rhizobium/Agrobacterium group</taxon>
        <taxon>Rhizobium</taxon>
    </lineage>
</organism>
<protein>
    <submittedName>
        <fullName evidence="7">LLM class flavin-dependent oxidoreductase</fullName>
        <ecNumber evidence="7">1.-.-.-</ecNumber>
    </submittedName>
</protein>
<keyword evidence="2" id="KW-0288">FMN</keyword>
<accession>A0ABV6AF15</accession>
<dbReference type="InterPro" id="IPR051260">
    <property type="entry name" value="Diverse_substr_monoxygenases"/>
</dbReference>
<gene>
    <name evidence="7" type="ORF">ACFFP0_10185</name>
</gene>
<evidence type="ECO:0000313" key="8">
    <source>
        <dbReference type="Proteomes" id="UP001589692"/>
    </source>
</evidence>
<dbReference type="Proteomes" id="UP001589692">
    <property type="component" value="Unassembled WGS sequence"/>
</dbReference>
<evidence type="ECO:0000256" key="3">
    <source>
        <dbReference type="ARBA" id="ARBA00023002"/>
    </source>
</evidence>
<dbReference type="InterPro" id="IPR011251">
    <property type="entry name" value="Luciferase-like_dom"/>
</dbReference>
<evidence type="ECO:0000256" key="1">
    <source>
        <dbReference type="ARBA" id="ARBA00022630"/>
    </source>
</evidence>
<dbReference type="EC" id="1.-.-.-" evidence="7"/>
<dbReference type="PIRSF" id="PIRSF000337">
    <property type="entry name" value="NTA_MOA"/>
    <property type="match status" value="1"/>
</dbReference>
<evidence type="ECO:0000313" key="7">
    <source>
        <dbReference type="EMBL" id="MFB9949218.1"/>
    </source>
</evidence>
<keyword evidence="8" id="KW-1185">Reference proteome</keyword>
<keyword evidence="1" id="KW-0285">Flavoprotein</keyword>
<sequence length="442" mass="48678">MATGKRQMKLGASIRGLGYNASAWRHPDVDPGASESFAHFAECARIAEAAKFDTVFFADGLAIRAADEPKGSLCRSHENVELEPVTLLSALSVVTKNIGLVATASTSYNEPYHVARKYASLDHLSGGRAGWNAVTSWSEQEAWNFNRDEHYGKDERYDRANEFIEVVLGLWDSWDADAFIHDVEGGRFYDPEKMHVLDFKGRYFKVRGPLTSSRTPQGRPVIFQAGASDKGLDLAGRFADAVYMAPHTLDAAIKGRSVIRERAAAFGRSMDDVKILPGAQLVGGRTRGQAEDKLEYLKSLIDPLSAMARIAAQFGDLSVYDLDSPLPDDLGDSGKITVSSNMIRKALENRWTLRKLCQEVGMGQQLVILGSYDEIADTMQEWFDKGGADGFNVMPSYLPGGLADVAEHIVPRLQDRGVFRKEYEGSTLRENLGLARPASRYA</sequence>
<dbReference type="Gene3D" id="3.20.20.30">
    <property type="entry name" value="Luciferase-like domain"/>
    <property type="match status" value="1"/>
</dbReference>
<evidence type="ECO:0000259" key="6">
    <source>
        <dbReference type="Pfam" id="PF00296"/>
    </source>
</evidence>
<dbReference type="InterPro" id="IPR016215">
    <property type="entry name" value="NTA_MOA"/>
</dbReference>
<proteinExistence type="inferred from homology"/>
<dbReference type="GO" id="GO:0016491">
    <property type="term" value="F:oxidoreductase activity"/>
    <property type="evidence" value="ECO:0007669"/>
    <property type="project" value="UniProtKB-KW"/>
</dbReference>
<reference evidence="7 8" key="1">
    <citation type="submission" date="2024-09" db="EMBL/GenBank/DDBJ databases">
        <authorList>
            <person name="Sun Q."/>
            <person name="Mori K."/>
        </authorList>
    </citation>
    <scope>NUCLEOTIDE SEQUENCE [LARGE SCALE GENOMIC DNA]</scope>
    <source>
        <strain evidence="7 8">TBRC 4938</strain>
    </source>
</reference>